<evidence type="ECO:0000256" key="1">
    <source>
        <dbReference type="SAM" id="MobiDB-lite"/>
    </source>
</evidence>
<organism evidence="2">
    <name type="scientific">marine sediment metagenome</name>
    <dbReference type="NCBI Taxonomy" id="412755"/>
    <lineage>
        <taxon>unclassified sequences</taxon>
        <taxon>metagenomes</taxon>
        <taxon>ecological metagenomes</taxon>
    </lineage>
</organism>
<name>A0A0F9NTV7_9ZZZZ</name>
<accession>A0A0F9NTV7</accession>
<evidence type="ECO:0000313" key="2">
    <source>
        <dbReference type="EMBL" id="KKN21279.1"/>
    </source>
</evidence>
<gene>
    <name evidence="2" type="ORF">LCGC14_0927100</name>
</gene>
<feature type="region of interest" description="Disordered" evidence="1">
    <location>
        <begin position="1"/>
        <end position="21"/>
    </location>
</feature>
<protein>
    <submittedName>
        <fullName evidence="2">Uncharacterized protein</fullName>
    </submittedName>
</protein>
<dbReference type="AlphaFoldDB" id="A0A0F9NTV7"/>
<comment type="caution">
    <text evidence="2">The sequence shown here is derived from an EMBL/GenBank/DDBJ whole genome shotgun (WGS) entry which is preliminary data.</text>
</comment>
<feature type="compositionally biased region" description="Basic residues" evidence="1">
    <location>
        <begin position="1"/>
        <end position="14"/>
    </location>
</feature>
<proteinExistence type="predicted"/>
<dbReference type="EMBL" id="LAZR01003161">
    <property type="protein sequence ID" value="KKN21279.1"/>
    <property type="molecule type" value="Genomic_DNA"/>
</dbReference>
<sequence>MPLSKKRDKMRKRNSNSNRLEIPKTRAKAEQMAREVMPGGVIPEIVLDSNLSGLENVQPILLQEDHPERYIPGKKYKPGTEILYQGRIVIAPELDGNNEPVW</sequence>
<reference evidence="2" key="1">
    <citation type="journal article" date="2015" name="Nature">
        <title>Complex archaea that bridge the gap between prokaryotes and eukaryotes.</title>
        <authorList>
            <person name="Spang A."/>
            <person name="Saw J.H."/>
            <person name="Jorgensen S.L."/>
            <person name="Zaremba-Niedzwiedzka K."/>
            <person name="Martijn J."/>
            <person name="Lind A.E."/>
            <person name="van Eijk R."/>
            <person name="Schleper C."/>
            <person name="Guy L."/>
            <person name="Ettema T.J."/>
        </authorList>
    </citation>
    <scope>NUCLEOTIDE SEQUENCE</scope>
</reference>